<protein>
    <submittedName>
        <fullName evidence="1">Uncharacterized protein</fullName>
    </submittedName>
</protein>
<dbReference type="EMBL" id="CM042047">
    <property type="protein sequence ID" value="KAI3769516.1"/>
    <property type="molecule type" value="Genomic_DNA"/>
</dbReference>
<gene>
    <name evidence="1" type="ORF">L6452_00622</name>
</gene>
<proteinExistence type="predicted"/>
<evidence type="ECO:0000313" key="2">
    <source>
        <dbReference type="Proteomes" id="UP001055879"/>
    </source>
</evidence>
<accession>A0ACB9FF87</accession>
<dbReference type="Proteomes" id="UP001055879">
    <property type="component" value="Linkage Group LG01"/>
</dbReference>
<comment type="caution">
    <text evidence="1">The sequence shown here is derived from an EMBL/GenBank/DDBJ whole genome shotgun (WGS) entry which is preliminary data.</text>
</comment>
<evidence type="ECO:0000313" key="1">
    <source>
        <dbReference type="EMBL" id="KAI3769516.1"/>
    </source>
</evidence>
<name>A0ACB9FF87_ARCLA</name>
<keyword evidence="2" id="KW-1185">Reference proteome</keyword>
<sequence length="96" mass="10854">MYLKCCNWYYYYWMWLHGASQKSSYSIKNSSDQSLGTNSDLQKTDPSSVSLALKPPSGRAESTLKPPLGRTVMSDADDSNKAKIKLFFWDKGYGNP</sequence>
<reference evidence="1 2" key="2">
    <citation type="journal article" date="2022" name="Mol. Ecol. Resour.">
        <title>The genomes of chicory, endive, great burdock and yacon provide insights into Asteraceae paleo-polyploidization history and plant inulin production.</title>
        <authorList>
            <person name="Fan W."/>
            <person name="Wang S."/>
            <person name="Wang H."/>
            <person name="Wang A."/>
            <person name="Jiang F."/>
            <person name="Liu H."/>
            <person name="Zhao H."/>
            <person name="Xu D."/>
            <person name="Zhang Y."/>
        </authorList>
    </citation>
    <scope>NUCLEOTIDE SEQUENCE [LARGE SCALE GENOMIC DNA]</scope>
    <source>
        <strain evidence="2">cv. Niubang</strain>
    </source>
</reference>
<reference evidence="2" key="1">
    <citation type="journal article" date="2022" name="Mol. Ecol. Resour.">
        <title>The genomes of chicory, endive, great burdock and yacon provide insights into Asteraceae palaeo-polyploidization history and plant inulin production.</title>
        <authorList>
            <person name="Fan W."/>
            <person name="Wang S."/>
            <person name="Wang H."/>
            <person name="Wang A."/>
            <person name="Jiang F."/>
            <person name="Liu H."/>
            <person name="Zhao H."/>
            <person name="Xu D."/>
            <person name="Zhang Y."/>
        </authorList>
    </citation>
    <scope>NUCLEOTIDE SEQUENCE [LARGE SCALE GENOMIC DNA]</scope>
    <source>
        <strain evidence="2">cv. Niubang</strain>
    </source>
</reference>
<organism evidence="1 2">
    <name type="scientific">Arctium lappa</name>
    <name type="common">Greater burdock</name>
    <name type="synonym">Lappa major</name>
    <dbReference type="NCBI Taxonomy" id="4217"/>
    <lineage>
        <taxon>Eukaryota</taxon>
        <taxon>Viridiplantae</taxon>
        <taxon>Streptophyta</taxon>
        <taxon>Embryophyta</taxon>
        <taxon>Tracheophyta</taxon>
        <taxon>Spermatophyta</taxon>
        <taxon>Magnoliopsida</taxon>
        <taxon>eudicotyledons</taxon>
        <taxon>Gunneridae</taxon>
        <taxon>Pentapetalae</taxon>
        <taxon>asterids</taxon>
        <taxon>campanulids</taxon>
        <taxon>Asterales</taxon>
        <taxon>Asteraceae</taxon>
        <taxon>Carduoideae</taxon>
        <taxon>Cardueae</taxon>
        <taxon>Arctiinae</taxon>
        <taxon>Arctium</taxon>
    </lineage>
</organism>